<accession>A0ACB9NZ87</accession>
<name>A0ACB9NZ87_9MYRT</name>
<keyword evidence="2" id="KW-1185">Reference proteome</keyword>
<evidence type="ECO:0000313" key="1">
    <source>
        <dbReference type="EMBL" id="KAI4341798.1"/>
    </source>
</evidence>
<dbReference type="Proteomes" id="UP001057402">
    <property type="component" value="Chromosome 7"/>
</dbReference>
<gene>
    <name evidence="1" type="ORF">MLD38_026479</name>
</gene>
<reference evidence="2" key="1">
    <citation type="journal article" date="2023" name="Front. Plant Sci.">
        <title>Chromosomal-level genome assembly of Melastoma candidum provides insights into trichome evolution.</title>
        <authorList>
            <person name="Zhong Y."/>
            <person name="Wu W."/>
            <person name="Sun C."/>
            <person name="Zou P."/>
            <person name="Liu Y."/>
            <person name="Dai S."/>
            <person name="Zhou R."/>
        </authorList>
    </citation>
    <scope>NUCLEOTIDE SEQUENCE [LARGE SCALE GENOMIC DNA]</scope>
</reference>
<evidence type="ECO:0000313" key="2">
    <source>
        <dbReference type="Proteomes" id="UP001057402"/>
    </source>
</evidence>
<sequence>MRLLLQGSASAAPAATALAKARTPSPPPPTGTRCRSLAESSIAKVPRATVRVAESTVRGFLAEAAKKGLHDGEIEIADGQCLGLLREECGRLLACGDAKELTTVVEAIAGLGFPVEKLAKPADVIKVLVNKRNPGLAIRVVVLLRYADILPQAQILFCDVLQEFGKGKDFVSAIKAYEEVKCSSKSPNMFVYQTIIDVCGLCGNFQESRDIFKDLLKKGVIPNVYVLNSLMNVNARDLDYFKKIYKKMQSIGVCPDFAAYNVLLKACCLAGRVDMAQEIYAEVKELQSARKLMLDVFTYCTVVKVLSDAKSWNLALKVKDDMLSAGITPNMVTWSSLINACANAGLVDHAIQLFEEMLLSGCEPNSQCCNTLLHVCVEAHQYDRAFRLFEAWKDSKVENNEDGVKACGSDYYCAKALMREMKSFGLTPNNISWSVLIDICGSTRNLDGALQILKMMPRMEVKPDVIAYTTAIKVSAST</sequence>
<proteinExistence type="predicted"/>
<organism evidence="1 2">
    <name type="scientific">Melastoma candidum</name>
    <dbReference type="NCBI Taxonomy" id="119954"/>
    <lineage>
        <taxon>Eukaryota</taxon>
        <taxon>Viridiplantae</taxon>
        <taxon>Streptophyta</taxon>
        <taxon>Embryophyta</taxon>
        <taxon>Tracheophyta</taxon>
        <taxon>Spermatophyta</taxon>
        <taxon>Magnoliopsida</taxon>
        <taxon>eudicotyledons</taxon>
        <taxon>Gunneridae</taxon>
        <taxon>Pentapetalae</taxon>
        <taxon>rosids</taxon>
        <taxon>malvids</taxon>
        <taxon>Myrtales</taxon>
        <taxon>Melastomataceae</taxon>
        <taxon>Melastomatoideae</taxon>
        <taxon>Melastomateae</taxon>
        <taxon>Melastoma</taxon>
    </lineage>
</organism>
<comment type="caution">
    <text evidence="1">The sequence shown here is derived from an EMBL/GenBank/DDBJ whole genome shotgun (WGS) entry which is preliminary data.</text>
</comment>
<protein>
    <submittedName>
        <fullName evidence="1">Uncharacterized protein</fullName>
    </submittedName>
</protein>
<dbReference type="EMBL" id="CM042886">
    <property type="protein sequence ID" value="KAI4341798.1"/>
    <property type="molecule type" value="Genomic_DNA"/>
</dbReference>